<evidence type="ECO:0000313" key="2">
    <source>
        <dbReference type="EMBL" id="KIM80015.1"/>
    </source>
</evidence>
<gene>
    <name evidence="2" type="ORF">PILCRDRAFT_9900</name>
</gene>
<dbReference type="InParanoid" id="A0A0C3F5N7"/>
<keyword evidence="1" id="KW-1133">Transmembrane helix</keyword>
<name>A0A0C3F5N7_PILCF</name>
<proteinExistence type="predicted"/>
<keyword evidence="1" id="KW-0472">Membrane</keyword>
<evidence type="ECO:0000313" key="3">
    <source>
        <dbReference type="Proteomes" id="UP000054166"/>
    </source>
</evidence>
<evidence type="ECO:0000256" key="1">
    <source>
        <dbReference type="SAM" id="Phobius"/>
    </source>
</evidence>
<dbReference type="Proteomes" id="UP000054166">
    <property type="component" value="Unassembled WGS sequence"/>
</dbReference>
<dbReference type="AlphaFoldDB" id="A0A0C3F5N7"/>
<dbReference type="HOGENOM" id="CLU_1732177_0_0_1"/>
<sequence length="151" mass="16314">MSANIFGHLPTTKLAPYHSLFPDGEAIGTFVICLVATAILIAAVSTCVVACADGPVAKELHCFNFDDFGGGNPYTGYRPYGQSTVSHGGKSYDGYYDSGDHIPVARWDQSYLWNYGDAESGESQLVSGIVPISRLWQMMAKVTRKRLDIGA</sequence>
<feature type="transmembrane region" description="Helical" evidence="1">
    <location>
        <begin position="26"/>
        <end position="51"/>
    </location>
</feature>
<protein>
    <submittedName>
        <fullName evidence="2">Uncharacterized protein</fullName>
    </submittedName>
</protein>
<reference evidence="3" key="2">
    <citation type="submission" date="2015-01" db="EMBL/GenBank/DDBJ databases">
        <title>Evolutionary Origins and Diversification of the Mycorrhizal Mutualists.</title>
        <authorList>
            <consortium name="DOE Joint Genome Institute"/>
            <consortium name="Mycorrhizal Genomics Consortium"/>
            <person name="Kohler A."/>
            <person name="Kuo A."/>
            <person name="Nagy L.G."/>
            <person name="Floudas D."/>
            <person name="Copeland A."/>
            <person name="Barry K.W."/>
            <person name="Cichocki N."/>
            <person name="Veneault-Fourrey C."/>
            <person name="LaButti K."/>
            <person name="Lindquist E.A."/>
            <person name="Lipzen A."/>
            <person name="Lundell T."/>
            <person name="Morin E."/>
            <person name="Murat C."/>
            <person name="Riley R."/>
            <person name="Ohm R."/>
            <person name="Sun H."/>
            <person name="Tunlid A."/>
            <person name="Henrissat B."/>
            <person name="Grigoriev I.V."/>
            <person name="Hibbett D.S."/>
            <person name="Martin F."/>
        </authorList>
    </citation>
    <scope>NUCLEOTIDE SEQUENCE [LARGE SCALE GENOMIC DNA]</scope>
    <source>
        <strain evidence="3">F 1598</strain>
    </source>
</reference>
<dbReference type="EMBL" id="KN833006">
    <property type="protein sequence ID" value="KIM80015.1"/>
    <property type="molecule type" value="Genomic_DNA"/>
</dbReference>
<organism evidence="2 3">
    <name type="scientific">Piloderma croceum (strain F 1598)</name>
    <dbReference type="NCBI Taxonomy" id="765440"/>
    <lineage>
        <taxon>Eukaryota</taxon>
        <taxon>Fungi</taxon>
        <taxon>Dikarya</taxon>
        <taxon>Basidiomycota</taxon>
        <taxon>Agaricomycotina</taxon>
        <taxon>Agaricomycetes</taxon>
        <taxon>Agaricomycetidae</taxon>
        <taxon>Atheliales</taxon>
        <taxon>Atheliaceae</taxon>
        <taxon>Piloderma</taxon>
    </lineage>
</organism>
<keyword evidence="3" id="KW-1185">Reference proteome</keyword>
<reference evidence="2 3" key="1">
    <citation type="submission" date="2014-04" db="EMBL/GenBank/DDBJ databases">
        <authorList>
            <consortium name="DOE Joint Genome Institute"/>
            <person name="Kuo A."/>
            <person name="Tarkka M."/>
            <person name="Buscot F."/>
            <person name="Kohler A."/>
            <person name="Nagy L.G."/>
            <person name="Floudas D."/>
            <person name="Copeland A."/>
            <person name="Barry K.W."/>
            <person name="Cichocki N."/>
            <person name="Veneault-Fourrey C."/>
            <person name="LaButti K."/>
            <person name="Lindquist E.A."/>
            <person name="Lipzen A."/>
            <person name="Lundell T."/>
            <person name="Morin E."/>
            <person name="Murat C."/>
            <person name="Sun H."/>
            <person name="Tunlid A."/>
            <person name="Henrissat B."/>
            <person name="Grigoriev I.V."/>
            <person name="Hibbett D.S."/>
            <person name="Martin F."/>
            <person name="Nordberg H.P."/>
            <person name="Cantor M.N."/>
            <person name="Hua S.X."/>
        </authorList>
    </citation>
    <scope>NUCLEOTIDE SEQUENCE [LARGE SCALE GENOMIC DNA]</scope>
    <source>
        <strain evidence="2 3">F 1598</strain>
    </source>
</reference>
<accession>A0A0C3F5N7</accession>
<keyword evidence="1" id="KW-0812">Transmembrane</keyword>